<sequence length="195" mass="22241">MRARLKFKFFVVIISLLFLAVFLPILGSGGLASAQKETDSTYSHKEFIREIAPTAQKLSKTYGVRSSVIIGQAALDSNFGRTLLASKYHNLFSIKARSGQRGVRLKSREYKNGRWHQVTNRYLVYKSWEDSLYDYLALLRQDKVWDKALYTTMTTSSGYKTVARALQAAGFNSDPNYADKLITIIEENNLTDYDR</sequence>
<evidence type="ECO:0000259" key="3">
    <source>
        <dbReference type="SMART" id="SM00047"/>
    </source>
</evidence>
<dbReference type="SMART" id="SM00047">
    <property type="entry name" value="LYZ2"/>
    <property type="match status" value="1"/>
</dbReference>
<dbReference type="AlphaFoldDB" id="A0A7X9LF50"/>
<dbReference type="Gene3D" id="1.10.530.10">
    <property type="match status" value="1"/>
</dbReference>
<dbReference type="RefSeq" id="WP_003090312.1">
    <property type="nucleotide sequence ID" value="NZ_CP043405.1"/>
</dbReference>
<evidence type="ECO:0000256" key="2">
    <source>
        <dbReference type="ARBA" id="ARBA00022801"/>
    </source>
</evidence>
<keyword evidence="2 4" id="KW-0378">Hydrolase</keyword>
<dbReference type="PANTHER" id="PTHR33308:SF9">
    <property type="entry name" value="PEPTIDOGLYCAN HYDROLASE FLGJ"/>
    <property type="match status" value="1"/>
</dbReference>
<comment type="similarity">
    <text evidence="1">Belongs to the glycosyl hydrolase 73 family.</text>
</comment>
<name>A0A7X9LF50_STRRT</name>
<dbReference type="Proteomes" id="UP000532121">
    <property type="component" value="Unassembled WGS sequence"/>
</dbReference>
<dbReference type="EMBL" id="JABASA010000005">
    <property type="protein sequence ID" value="NMD48710.1"/>
    <property type="molecule type" value="Genomic_DNA"/>
</dbReference>
<organism evidence="4 5">
    <name type="scientific">Streptococcus ratti</name>
    <dbReference type="NCBI Taxonomy" id="1341"/>
    <lineage>
        <taxon>Bacteria</taxon>
        <taxon>Bacillati</taxon>
        <taxon>Bacillota</taxon>
        <taxon>Bacilli</taxon>
        <taxon>Lactobacillales</taxon>
        <taxon>Streptococcaceae</taxon>
        <taxon>Streptococcus</taxon>
    </lineage>
</organism>
<feature type="domain" description="Mannosyl-glycoprotein endo-beta-N-acetylglucosamidase-like" evidence="3">
    <location>
        <begin position="37"/>
        <end position="194"/>
    </location>
</feature>
<protein>
    <submittedName>
        <fullName evidence="4">Glycoside hydrolase family 73 protein</fullName>
    </submittedName>
</protein>
<dbReference type="PRINTS" id="PR01002">
    <property type="entry name" value="FLGFLGJ"/>
</dbReference>
<evidence type="ECO:0000313" key="4">
    <source>
        <dbReference type="EMBL" id="NMD48710.1"/>
    </source>
</evidence>
<evidence type="ECO:0000313" key="5">
    <source>
        <dbReference type="Proteomes" id="UP000532121"/>
    </source>
</evidence>
<dbReference type="Pfam" id="PF01832">
    <property type="entry name" value="Glucosaminidase"/>
    <property type="match status" value="1"/>
</dbReference>
<dbReference type="PANTHER" id="PTHR33308">
    <property type="entry name" value="PEPTIDOGLYCAN HYDROLASE FLGJ"/>
    <property type="match status" value="1"/>
</dbReference>
<dbReference type="InterPro" id="IPR051056">
    <property type="entry name" value="Glycosyl_Hydrolase_73"/>
</dbReference>
<accession>A0A7X9LF50</accession>
<proteinExistence type="inferred from homology"/>
<dbReference type="InterPro" id="IPR002901">
    <property type="entry name" value="MGlyc_endo_b_GlcNAc-like_dom"/>
</dbReference>
<comment type="caution">
    <text evidence="4">The sequence shown here is derived from an EMBL/GenBank/DDBJ whole genome shotgun (WGS) entry which is preliminary data.</text>
</comment>
<reference evidence="4 5" key="1">
    <citation type="submission" date="2020-04" db="EMBL/GenBank/DDBJ databases">
        <title>MicrobeNet Type strains.</title>
        <authorList>
            <person name="Nicholson A.C."/>
        </authorList>
    </citation>
    <scope>NUCLEOTIDE SEQUENCE [LARGE SCALE GENOMIC DNA]</scope>
    <source>
        <strain evidence="4 5">DSM 22768</strain>
    </source>
</reference>
<dbReference type="Gene3D" id="4.10.80.30">
    <property type="entry name" value="DNA polymerase, domain 6"/>
    <property type="match status" value="1"/>
</dbReference>
<dbReference type="GO" id="GO:0004040">
    <property type="term" value="F:amidase activity"/>
    <property type="evidence" value="ECO:0007669"/>
    <property type="project" value="InterPro"/>
</dbReference>
<gene>
    <name evidence="4" type="ORF">HHO37_03230</name>
</gene>
<evidence type="ECO:0000256" key="1">
    <source>
        <dbReference type="ARBA" id="ARBA00010266"/>
    </source>
</evidence>